<gene>
    <name evidence="2" type="ORF">XAT740_LOCUS45531</name>
</gene>
<keyword evidence="3" id="KW-1185">Reference proteome</keyword>
<dbReference type="InterPro" id="IPR018247">
    <property type="entry name" value="EF_Hand_1_Ca_BS"/>
</dbReference>
<keyword evidence="1" id="KW-0106">Calcium</keyword>
<evidence type="ECO:0000313" key="3">
    <source>
        <dbReference type="Proteomes" id="UP000663828"/>
    </source>
</evidence>
<name>A0A815ZBP4_ADIRI</name>
<dbReference type="Gene3D" id="1.10.238.10">
    <property type="entry name" value="EF-hand"/>
    <property type="match status" value="1"/>
</dbReference>
<organism evidence="2 3">
    <name type="scientific">Adineta ricciae</name>
    <name type="common">Rotifer</name>
    <dbReference type="NCBI Taxonomy" id="249248"/>
    <lineage>
        <taxon>Eukaryota</taxon>
        <taxon>Metazoa</taxon>
        <taxon>Spiralia</taxon>
        <taxon>Gnathifera</taxon>
        <taxon>Rotifera</taxon>
        <taxon>Eurotatoria</taxon>
        <taxon>Bdelloidea</taxon>
        <taxon>Adinetida</taxon>
        <taxon>Adinetidae</taxon>
        <taxon>Adineta</taxon>
    </lineage>
</organism>
<sequence length="249" mass="27923">MSTTQAPRKLRDAELTALKASSRLNEEGKTNLLRMTDHCELERSFFHENDFRNTKLKFQAMDESGTDKMNKEQVVKFYIEIGSDRGTDERIANNIFGIVDQDNDDLLNFSEFVLEPRGSGNPFQPPSIAGLKSPQLENSGLRGTSHLIEHQKIYRIMCAPSDGIVEISSLEYWAVEKGFQSPVDLRGIQKLMERSDSGSPDHEESKYIVRISIAQSGAKLVLSIWATALEQDVLGLSSKSKKVLEVTIT</sequence>
<dbReference type="Proteomes" id="UP000663828">
    <property type="component" value="Unassembled WGS sequence"/>
</dbReference>
<dbReference type="AlphaFoldDB" id="A0A815ZBP4"/>
<proteinExistence type="predicted"/>
<protein>
    <submittedName>
        <fullName evidence="2">Uncharacterized protein</fullName>
    </submittedName>
</protein>
<evidence type="ECO:0000313" key="2">
    <source>
        <dbReference type="EMBL" id="CAF1581194.1"/>
    </source>
</evidence>
<reference evidence="2" key="1">
    <citation type="submission" date="2021-02" db="EMBL/GenBank/DDBJ databases">
        <authorList>
            <person name="Nowell W R."/>
        </authorList>
    </citation>
    <scope>NUCLEOTIDE SEQUENCE</scope>
</reference>
<dbReference type="SUPFAM" id="SSF47473">
    <property type="entry name" value="EF-hand"/>
    <property type="match status" value="1"/>
</dbReference>
<evidence type="ECO:0000256" key="1">
    <source>
        <dbReference type="ARBA" id="ARBA00022837"/>
    </source>
</evidence>
<accession>A0A815ZBP4</accession>
<dbReference type="EMBL" id="CAJNOR010005961">
    <property type="protein sequence ID" value="CAF1581194.1"/>
    <property type="molecule type" value="Genomic_DNA"/>
</dbReference>
<dbReference type="PROSITE" id="PS00018">
    <property type="entry name" value="EF_HAND_1"/>
    <property type="match status" value="1"/>
</dbReference>
<dbReference type="InterPro" id="IPR011992">
    <property type="entry name" value="EF-hand-dom_pair"/>
</dbReference>
<comment type="caution">
    <text evidence="2">The sequence shown here is derived from an EMBL/GenBank/DDBJ whole genome shotgun (WGS) entry which is preliminary data.</text>
</comment>